<dbReference type="OrthoDB" id="5577072at2759"/>
<gene>
    <name evidence="7" type="ORF">TOPH_03175</name>
</gene>
<evidence type="ECO:0000256" key="5">
    <source>
        <dbReference type="SAM" id="MobiDB-lite"/>
    </source>
</evidence>
<feature type="region of interest" description="Disordered" evidence="5">
    <location>
        <begin position="241"/>
        <end position="349"/>
    </location>
</feature>
<keyword evidence="4" id="KW-0747">Spliceosome</keyword>
<feature type="compositionally biased region" description="Basic and acidic residues" evidence="5">
    <location>
        <begin position="288"/>
        <end position="349"/>
    </location>
</feature>
<protein>
    <recommendedName>
        <fullName evidence="4">Pre-mRNA-splicing factor</fullName>
    </recommendedName>
</protein>
<dbReference type="AlphaFoldDB" id="A0A0L0NEG9"/>
<name>A0A0L0NEG9_TOLOC</name>
<comment type="subcellular location">
    <subcellularLocation>
        <location evidence="1 4">Nucleus</location>
    </subcellularLocation>
</comment>
<dbReference type="Proteomes" id="UP000036947">
    <property type="component" value="Unassembled WGS sequence"/>
</dbReference>
<dbReference type="InterPro" id="IPR045166">
    <property type="entry name" value="Spp2-like"/>
</dbReference>
<dbReference type="PANTHER" id="PTHR15818">
    <property type="entry name" value="G PATCH AND KOW-CONTAINING"/>
    <property type="match status" value="1"/>
</dbReference>
<keyword evidence="3 4" id="KW-0539">Nucleus</keyword>
<feature type="region of interest" description="Disordered" evidence="5">
    <location>
        <begin position="1"/>
        <end position="225"/>
    </location>
</feature>
<keyword evidence="8" id="KW-1185">Reference proteome</keyword>
<comment type="function">
    <text evidence="4">Involved in spliceosome maturation and the first step of pre-mRNA splicing.</text>
</comment>
<evidence type="ECO:0000313" key="8">
    <source>
        <dbReference type="Proteomes" id="UP000036947"/>
    </source>
</evidence>
<sequence>MGDPEKGRIAIRFGTPSSSNRPSPRPNPPSSLGKRPRHHALGAGSDSESDDEQRHRGLHEVITGFGADGAETERERRAKEATKKEFVIERQPNRDWRSEAKAQRPGKNLLPEEARAQRNGTTVETEPADQDKGMKWGLMVKERPAKDDDQPASGAPDENPEQPKGHAQPEPPAPQRTADDEAMDALLGRTSKKQKTIPQPALSEGDAYRRDAEAAGAASTLEDYEAMPVEEFGAALLRGMGWNGEQRGPKPKEARRRANRLGLGAKELKEAEDLGGWNQNGGKKKRPRLDEYRREESKRKEGRRHEDSYKKERDRERDTYRDRDRDRDRHRDVDRHRERHRDYDRDRRR</sequence>
<organism evidence="7 8">
    <name type="scientific">Tolypocladium ophioglossoides (strain CBS 100239)</name>
    <name type="common">Snaketongue truffleclub</name>
    <name type="synonym">Elaphocordyceps ophioglossoides</name>
    <dbReference type="NCBI Taxonomy" id="1163406"/>
    <lineage>
        <taxon>Eukaryota</taxon>
        <taxon>Fungi</taxon>
        <taxon>Dikarya</taxon>
        <taxon>Ascomycota</taxon>
        <taxon>Pezizomycotina</taxon>
        <taxon>Sordariomycetes</taxon>
        <taxon>Hypocreomycetidae</taxon>
        <taxon>Hypocreales</taxon>
        <taxon>Ophiocordycipitaceae</taxon>
        <taxon>Tolypocladium</taxon>
    </lineage>
</organism>
<comment type="similarity">
    <text evidence="2 4">Belongs to the SPP2 family.</text>
</comment>
<reference evidence="7 8" key="1">
    <citation type="journal article" date="2015" name="BMC Genomics">
        <title>The genome of the truffle-parasite Tolypocladium ophioglossoides and the evolution of antifungal peptaibiotics.</title>
        <authorList>
            <person name="Quandt C.A."/>
            <person name="Bushley K.E."/>
            <person name="Spatafora J.W."/>
        </authorList>
    </citation>
    <scope>NUCLEOTIDE SEQUENCE [LARGE SCALE GENOMIC DNA]</scope>
    <source>
        <strain evidence="7 8">CBS 100239</strain>
    </source>
</reference>
<dbReference type="GO" id="GO:0000398">
    <property type="term" value="P:mRNA splicing, via spliceosome"/>
    <property type="evidence" value="ECO:0007669"/>
    <property type="project" value="UniProtKB-UniRule"/>
</dbReference>
<feature type="compositionally biased region" description="Basic and acidic residues" evidence="5">
    <location>
        <begin position="71"/>
        <end position="102"/>
    </location>
</feature>
<dbReference type="EMBL" id="LFRF01000006">
    <property type="protein sequence ID" value="KND92130.1"/>
    <property type="molecule type" value="Genomic_DNA"/>
</dbReference>
<dbReference type="Pfam" id="PF12656">
    <property type="entry name" value="G-patch_2"/>
    <property type="match status" value="1"/>
</dbReference>
<evidence type="ECO:0000256" key="3">
    <source>
        <dbReference type="ARBA" id="ARBA00023242"/>
    </source>
</evidence>
<feature type="domain" description="Spp2/MOS2 G-patch" evidence="6">
    <location>
        <begin position="218"/>
        <end position="268"/>
    </location>
</feature>
<evidence type="ECO:0000313" key="7">
    <source>
        <dbReference type="EMBL" id="KND92130.1"/>
    </source>
</evidence>
<keyword evidence="4" id="KW-0508">mRNA splicing</keyword>
<dbReference type="PANTHER" id="PTHR15818:SF2">
    <property type="entry name" value="G-PATCH DOMAIN AND KOW MOTIFS-CONTAINING PROTEIN"/>
    <property type="match status" value="1"/>
</dbReference>
<evidence type="ECO:0000259" key="6">
    <source>
        <dbReference type="Pfam" id="PF12656"/>
    </source>
</evidence>
<proteinExistence type="inferred from homology"/>
<accession>A0A0L0NEG9</accession>
<evidence type="ECO:0000256" key="1">
    <source>
        <dbReference type="ARBA" id="ARBA00004123"/>
    </source>
</evidence>
<dbReference type="GO" id="GO:0005681">
    <property type="term" value="C:spliceosomal complex"/>
    <property type="evidence" value="ECO:0007669"/>
    <property type="project" value="UniProtKB-UniRule"/>
</dbReference>
<evidence type="ECO:0000256" key="4">
    <source>
        <dbReference type="RuleBase" id="RU369096"/>
    </source>
</evidence>
<comment type="caution">
    <text evidence="7">The sequence shown here is derived from an EMBL/GenBank/DDBJ whole genome shotgun (WGS) entry which is preliminary data.</text>
</comment>
<evidence type="ECO:0000256" key="2">
    <source>
        <dbReference type="ARBA" id="ARBA00008576"/>
    </source>
</evidence>
<feature type="compositionally biased region" description="Basic and acidic residues" evidence="5">
    <location>
        <begin position="129"/>
        <end position="149"/>
    </location>
</feature>
<keyword evidence="4" id="KW-0507">mRNA processing</keyword>
<dbReference type="InterPro" id="IPR026822">
    <property type="entry name" value="Spp2/MOS2_G-patch"/>
</dbReference>
<dbReference type="STRING" id="1163406.A0A0L0NEG9"/>